<dbReference type="CDD" id="cd00082">
    <property type="entry name" value="HisKA"/>
    <property type="match status" value="1"/>
</dbReference>
<dbReference type="SUPFAM" id="SSF47384">
    <property type="entry name" value="Homodimeric domain of signal transducing histidine kinase"/>
    <property type="match status" value="1"/>
</dbReference>
<dbReference type="Pfam" id="PF00072">
    <property type="entry name" value="Response_reg"/>
    <property type="match status" value="1"/>
</dbReference>
<evidence type="ECO:0000313" key="12">
    <source>
        <dbReference type="Proteomes" id="UP000064920"/>
    </source>
</evidence>
<dbReference type="CDD" id="cd16922">
    <property type="entry name" value="HATPase_EvgS-ArcB-TorS-like"/>
    <property type="match status" value="1"/>
</dbReference>
<dbReference type="PANTHER" id="PTHR45339:SF1">
    <property type="entry name" value="HYBRID SIGNAL TRANSDUCTION HISTIDINE KINASE J"/>
    <property type="match status" value="1"/>
</dbReference>
<dbReference type="EMBL" id="CP012023">
    <property type="protein sequence ID" value="ALI55596.1"/>
    <property type="molecule type" value="Genomic_DNA"/>
</dbReference>
<dbReference type="Pfam" id="PF00512">
    <property type="entry name" value="HisKA"/>
    <property type="match status" value="1"/>
</dbReference>
<evidence type="ECO:0000256" key="6">
    <source>
        <dbReference type="ARBA" id="ARBA00022777"/>
    </source>
</evidence>
<dbReference type="Gene3D" id="3.40.50.2300">
    <property type="match status" value="1"/>
</dbReference>
<dbReference type="InterPro" id="IPR036097">
    <property type="entry name" value="HisK_dim/P_sf"/>
</dbReference>
<evidence type="ECO:0000256" key="9">
    <source>
        <dbReference type="ARBA" id="ARBA00064003"/>
    </source>
</evidence>
<dbReference type="OrthoDB" id="9801651at2"/>
<evidence type="ECO:0000256" key="8">
    <source>
        <dbReference type="ARBA" id="ARBA00023012"/>
    </source>
</evidence>
<evidence type="ECO:0000256" key="1">
    <source>
        <dbReference type="ARBA" id="ARBA00000085"/>
    </source>
</evidence>
<dbReference type="FunFam" id="3.30.565.10:FF:000010">
    <property type="entry name" value="Sensor histidine kinase RcsC"/>
    <property type="match status" value="1"/>
</dbReference>
<comment type="subunit">
    <text evidence="9">At low DSF concentrations, interacts with RpfF.</text>
</comment>
<organism evidence="11 12">
    <name type="scientific">Celeribacter marinus</name>
    <dbReference type="NCBI Taxonomy" id="1397108"/>
    <lineage>
        <taxon>Bacteria</taxon>
        <taxon>Pseudomonadati</taxon>
        <taxon>Pseudomonadota</taxon>
        <taxon>Alphaproteobacteria</taxon>
        <taxon>Rhodobacterales</taxon>
        <taxon>Roseobacteraceae</taxon>
        <taxon>Celeribacter</taxon>
    </lineage>
</organism>
<protein>
    <recommendedName>
        <fullName evidence="10">Sensory/regulatory protein RpfC</fullName>
        <ecNumber evidence="2">2.7.13.3</ecNumber>
    </recommendedName>
</protein>
<dbReference type="CDD" id="cd17546">
    <property type="entry name" value="REC_hyHK_CKI1_RcsC-like"/>
    <property type="match status" value="1"/>
</dbReference>
<dbReference type="SMART" id="SM00388">
    <property type="entry name" value="HisKA"/>
    <property type="match status" value="1"/>
</dbReference>
<dbReference type="PANTHER" id="PTHR45339">
    <property type="entry name" value="HYBRID SIGNAL TRANSDUCTION HISTIDINE KINASE J"/>
    <property type="match status" value="1"/>
</dbReference>
<dbReference type="RefSeq" id="WP_062217750.1">
    <property type="nucleotide sequence ID" value="NZ_CP012023.1"/>
</dbReference>
<keyword evidence="3" id="KW-0597">Phosphoprotein</keyword>
<dbReference type="FunFam" id="1.10.287.130:FF:000002">
    <property type="entry name" value="Two-component osmosensing histidine kinase"/>
    <property type="match status" value="1"/>
</dbReference>
<comment type="catalytic activity">
    <reaction evidence="1">
        <text>ATP + protein L-histidine = ADP + protein N-phospho-L-histidine.</text>
        <dbReference type="EC" id="2.7.13.3"/>
    </reaction>
</comment>
<evidence type="ECO:0000256" key="4">
    <source>
        <dbReference type="ARBA" id="ARBA00022679"/>
    </source>
</evidence>
<dbReference type="Gene3D" id="3.30.565.10">
    <property type="entry name" value="Histidine kinase-like ATPase, C-terminal domain"/>
    <property type="match status" value="1"/>
</dbReference>
<dbReference type="InterPro" id="IPR003594">
    <property type="entry name" value="HATPase_dom"/>
</dbReference>
<dbReference type="PATRIC" id="fig|1397108.4.peg.1682"/>
<evidence type="ECO:0000256" key="5">
    <source>
        <dbReference type="ARBA" id="ARBA00022741"/>
    </source>
</evidence>
<dbReference type="EC" id="2.7.13.3" evidence="2"/>
<dbReference type="SMART" id="SM00387">
    <property type="entry name" value="HATPase_c"/>
    <property type="match status" value="1"/>
</dbReference>
<dbReference type="SUPFAM" id="SSF52172">
    <property type="entry name" value="CheY-like"/>
    <property type="match status" value="1"/>
</dbReference>
<dbReference type="InterPro" id="IPR036890">
    <property type="entry name" value="HATPase_C_sf"/>
</dbReference>
<evidence type="ECO:0000256" key="10">
    <source>
        <dbReference type="ARBA" id="ARBA00068150"/>
    </source>
</evidence>
<reference evidence="11 12" key="1">
    <citation type="submission" date="2015-05" db="EMBL/GenBank/DDBJ databases">
        <authorList>
            <person name="Wang D.B."/>
            <person name="Wang M."/>
        </authorList>
    </citation>
    <scope>NUCLEOTIDE SEQUENCE [LARGE SCALE GENOMIC DNA]</scope>
    <source>
        <strain evidence="11 12">IMCC 12053</strain>
    </source>
</reference>
<dbReference type="InterPro" id="IPR011006">
    <property type="entry name" value="CheY-like_superfamily"/>
</dbReference>
<dbReference type="Pfam" id="PF12860">
    <property type="entry name" value="PAS_7"/>
    <property type="match status" value="1"/>
</dbReference>
<dbReference type="InterPro" id="IPR001789">
    <property type="entry name" value="Sig_transdc_resp-reg_receiver"/>
</dbReference>
<keyword evidence="4" id="KW-0808">Transferase</keyword>
<dbReference type="GO" id="GO:0000155">
    <property type="term" value="F:phosphorelay sensor kinase activity"/>
    <property type="evidence" value="ECO:0007669"/>
    <property type="project" value="InterPro"/>
</dbReference>
<evidence type="ECO:0000313" key="11">
    <source>
        <dbReference type="EMBL" id="ALI55596.1"/>
    </source>
</evidence>
<dbReference type="Gene3D" id="1.10.287.130">
    <property type="match status" value="1"/>
</dbReference>
<keyword evidence="6 11" id="KW-0418">Kinase</keyword>
<keyword evidence="7" id="KW-0067">ATP-binding</keyword>
<keyword evidence="8" id="KW-0902">Two-component regulatory system</keyword>
<dbReference type="AlphaFoldDB" id="A0A0N9ZF79"/>
<evidence type="ECO:0000256" key="3">
    <source>
        <dbReference type="ARBA" id="ARBA00022553"/>
    </source>
</evidence>
<name>A0A0N9ZF79_9RHOB</name>
<dbReference type="PROSITE" id="PS50109">
    <property type="entry name" value="HIS_KIN"/>
    <property type="match status" value="1"/>
</dbReference>
<dbReference type="InterPro" id="IPR005467">
    <property type="entry name" value="His_kinase_dom"/>
</dbReference>
<dbReference type="Pfam" id="PF02518">
    <property type="entry name" value="HATPase_c"/>
    <property type="match status" value="1"/>
</dbReference>
<keyword evidence="5" id="KW-0547">Nucleotide-binding</keyword>
<keyword evidence="12" id="KW-1185">Reference proteome</keyword>
<dbReference type="PRINTS" id="PR00344">
    <property type="entry name" value="BCTRLSENSOR"/>
</dbReference>
<dbReference type="STRING" id="1397108.IMCC12053_1649"/>
<dbReference type="GO" id="GO:0005524">
    <property type="term" value="F:ATP binding"/>
    <property type="evidence" value="ECO:0007669"/>
    <property type="project" value="UniProtKB-KW"/>
</dbReference>
<sequence length="743" mass="82318">MDYPDTVVQERRARLAAERLLELKQAELYDANRKLSKHALSLSGEIIEKREEAEFLKVENSRTRDDLDKANSAIVIAERRLWDSLETIQDGFAVFDPSDTMIAANSAYLRVFDDLEGVQPGITYTEIVRLAVEEGIIDVGDLSRDAYVEAAVTRWRAATREPQTVRLWNNQYIKMVDRRSRDGDMVSLGLNITGTIRYEERLKKARYRAESANRAKSAFLANMSHEIRTPMNGMVGMAELLAETQLDEEQLLFVETIKNSGAALLTLINDVLDYSKIEASKLSLHPEVFDLEHCIHDVLVLLQPNAAPKGLSLIIDYDMFMPTCFVGDPGRVRQVLTNLIGNAVKFTREGHVIVRVVGMPQNDGAAQRVHISVEDTGIGIPAQFRDHIFGEFNQVEGERNRKFEGTGLGLAITRELITLMDGEIWVDSIEGEGSCFGFCLSMETAPEIDENSVPAWIKDVAVIEDVEANAQILTKQLSALGVTSTLYPTQQAALDAPVQADAYLISQKAVEDIDAFIAALRHAGVETNHLLMVSSGTAKAAIDANIETIHRPLLRADLCRALSALPPIERPQALDLPEDAASVNHVSAPRLMRILAAEDNMTNQLVFGKMIKALDIDLVFANNGQEAIDLYQSFDPDLVFMDISMPEVDGKEATRRIRDIEANTGKHVPIVAMTAHAMPGDEEEILSHGLDHYMTKPLRKAAIIDRILMEHPMECKPVAPMDDTPMESDAMRAGQGVSAQVNV</sequence>
<dbReference type="KEGG" id="cmar:IMCC12053_1649"/>
<evidence type="ECO:0000256" key="2">
    <source>
        <dbReference type="ARBA" id="ARBA00012438"/>
    </source>
</evidence>
<gene>
    <name evidence="11" type="ORF">IMCC12053_1649</name>
</gene>
<dbReference type="Proteomes" id="UP000064920">
    <property type="component" value="Chromosome"/>
</dbReference>
<proteinExistence type="predicted"/>
<dbReference type="SUPFAM" id="SSF55874">
    <property type="entry name" value="ATPase domain of HSP90 chaperone/DNA topoisomerase II/histidine kinase"/>
    <property type="match status" value="1"/>
</dbReference>
<evidence type="ECO:0000256" key="7">
    <source>
        <dbReference type="ARBA" id="ARBA00022840"/>
    </source>
</evidence>
<dbReference type="InterPro" id="IPR003661">
    <property type="entry name" value="HisK_dim/P_dom"/>
</dbReference>
<dbReference type="InterPro" id="IPR004358">
    <property type="entry name" value="Sig_transdc_His_kin-like_C"/>
</dbReference>
<dbReference type="PROSITE" id="PS50110">
    <property type="entry name" value="RESPONSE_REGULATORY"/>
    <property type="match status" value="1"/>
</dbReference>
<dbReference type="SMART" id="SM00448">
    <property type="entry name" value="REC"/>
    <property type="match status" value="1"/>
</dbReference>
<accession>A0A0N9ZF79</accession>